<evidence type="ECO:0000256" key="3">
    <source>
        <dbReference type="ARBA" id="ARBA00023136"/>
    </source>
</evidence>
<dbReference type="InterPro" id="IPR050490">
    <property type="entry name" value="Bact_solute-bd_prot1"/>
</dbReference>
<evidence type="ECO:0000256" key="1">
    <source>
        <dbReference type="ARBA" id="ARBA00022475"/>
    </source>
</evidence>
<dbReference type="Pfam" id="PF01547">
    <property type="entry name" value="SBP_bac_1"/>
    <property type="match status" value="1"/>
</dbReference>
<keyword evidence="2 6" id="KW-0732">Signal</keyword>
<dbReference type="OrthoDB" id="9768630at2"/>
<evidence type="ECO:0000256" key="2">
    <source>
        <dbReference type="ARBA" id="ARBA00022729"/>
    </source>
</evidence>
<evidence type="ECO:0000313" key="8">
    <source>
        <dbReference type="Proteomes" id="UP000248066"/>
    </source>
</evidence>
<keyword evidence="4" id="KW-0564">Palmitate</keyword>
<dbReference type="SUPFAM" id="SSF53850">
    <property type="entry name" value="Periplasmic binding protein-like II"/>
    <property type="match status" value="1"/>
</dbReference>
<evidence type="ECO:0000256" key="5">
    <source>
        <dbReference type="ARBA" id="ARBA00023288"/>
    </source>
</evidence>
<dbReference type="PANTHER" id="PTHR43649:SF33">
    <property type="entry name" value="POLYGALACTURONAN_RHAMNOGALACTURONAN-BINDING PROTEIN YTCQ"/>
    <property type="match status" value="1"/>
</dbReference>
<protein>
    <submittedName>
        <fullName evidence="7">Arabinose-binding protein</fullName>
    </submittedName>
</protein>
<feature type="chain" id="PRO_5038492725" evidence="6">
    <location>
        <begin position="20"/>
        <end position="449"/>
    </location>
</feature>
<reference evidence="7 8" key="1">
    <citation type="submission" date="2017-10" db="EMBL/GenBank/DDBJ databases">
        <title>Bacillus sp. nov., a halophilic bacterium isolated from a Yangshapao Lake.</title>
        <authorList>
            <person name="Wang H."/>
        </authorList>
    </citation>
    <scope>NUCLEOTIDE SEQUENCE [LARGE SCALE GENOMIC DNA]</scope>
    <source>
        <strain evidence="7 8">YSP-3</strain>
    </source>
</reference>
<dbReference type="PANTHER" id="PTHR43649">
    <property type="entry name" value="ARABINOSE-BINDING PROTEIN-RELATED"/>
    <property type="match status" value="1"/>
</dbReference>
<keyword evidence="3" id="KW-0472">Membrane</keyword>
<keyword evidence="1" id="KW-1003">Cell membrane</keyword>
<evidence type="ECO:0000256" key="4">
    <source>
        <dbReference type="ARBA" id="ARBA00023139"/>
    </source>
</evidence>
<accession>A0A2W0HF71</accession>
<dbReference type="EMBL" id="PDOF01000003">
    <property type="protein sequence ID" value="PYZ95965.1"/>
    <property type="molecule type" value="Genomic_DNA"/>
</dbReference>
<keyword evidence="8" id="KW-1185">Reference proteome</keyword>
<dbReference type="Proteomes" id="UP000248066">
    <property type="component" value="Unassembled WGS sequence"/>
</dbReference>
<keyword evidence="5" id="KW-0449">Lipoprotein</keyword>
<dbReference type="RefSeq" id="WP_110521243.1">
    <property type="nucleotide sequence ID" value="NZ_PDOF01000003.1"/>
</dbReference>
<dbReference type="InterPro" id="IPR006059">
    <property type="entry name" value="SBP"/>
</dbReference>
<comment type="caution">
    <text evidence="7">The sequence shown here is derived from an EMBL/GenBank/DDBJ whole genome shotgun (WGS) entry which is preliminary data.</text>
</comment>
<gene>
    <name evidence="7" type="ORF">CR205_16455</name>
</gene>
<evidence type="ECO:0000256" key="6">
    <source>
        <dbReference type="SAM" id="SignalP"/>
    </source>
</evidence>
<proteinExistence type="predicted"/>
<organism evidence="7 8">
    <name type="scientific">Alteribacter lacisalsi</name>
    <dbReference type="NCBI Taxonomy" id="2045244"/>
    <lineage>
        <taxon>Bacteria</taxon>
        <taxon>Bacillati</taxon>
        <taxon>Bacillota</taxon>
        <taxon>Bacilli</taxon>
        <taxon>Bacillales</taxon>
        <taxon>Bacillaceae</taxon>
        <taxon>Alteribacter</taxon>
    </lineage>
</organism>
<dbReference type="PROSITE" id="PS51257">
    <property type="entry name" value="PROKAR_LIPOPROTEIN"/>
    <property type="match status" value="1"/>
</dbReference>
<dbReference type="AlphaFoldDB" id="A0A2W0HF71"/>
<evidence type="ECO:0000313" key="7">
    <source>
        <dbReference type="EMBL" id="PYZ95965.1"/>
    </source>
</evidence>
<feature type="signal peptide" evidence="6">
    <location>
        <begin position="1"/>
        <end position="19"/>
    </location>
</feature>
<name>A0A2W0HF71_9BACI</name>
<dbReference type="Gene3D" id="3.40.190.10">
    <property type="entry name" value="Periplasmic binding protein-like II"/>
    <property type="match status" value="1"/>
</dbReference>
<sequence length="449" mass="50228">MKKRFLLTALLGTAALVSACGDGDEEASGTGGAGEAEETVVVGDDIEGATELSFWTFAETHAEFFESAAERWNEENEDNPIQLTAEVYPFDQMHNNLLLALQSGSEAADLVDIEIARFPNFLVGDIQLEPLNDLIEDELDQFITERLDIYAHDGQYYGAPTHLGATVVYYNMEIMEEAGVDIDTIETWDDYIEAGRQVVDATGTPMTTISANWYGLWPFVAQRGSDFFNDEGELTLANDINVETLEFVNSLVNEHEIARITPGDENHSEEYYGFMNGGGAASTVMPLFFMSNFLAEMPDLAGKMEIRPMPVFDESDARTVGMGGTGTAVTSQSENVELAKEFLYFAKMSEQGNINLWTQLGFDPPRWDVWDSEELLADNEFYEYFNDDIFDLLLDIRDEVEGVNITQYTPDVLEEINTNVMFSVIREQSQTPQEALELAEDSVRPRMDN</sequence>